<accession>A0A0E9VWA8</accession>
<organism evidence="2">
    <name type="scientific">Anguilla anguilla</name>
    <name type="common">European freshwater eel</name>
    <name type="synonym">Muraena anguilla</name>
    <dbReference type="NCBI Taxonomy" id="7936"/>
    <lineage>
        <taxon>Eukaryota</taxon>
        <taxon>Metazoa</taxon>
        <taxon>Chordata</taxon>
        <taxon>Craniata</taxon>
        <taxon>Vertebrata</taxon>
        <taxon>Euteleostomi</taxon>
        <taxon>Actinopterygii</taxon>
        <taxon>Neopterygii</taxon>
        <taxon>Teleostei</taxon>
        <taxon>Anguilliformes</taxon>
        <taxon>Anguillidae</taxon>
        <taxon>Anguilla</taxon>
    </lineage>
</organism>
<keyword evidence="1" id="KW-1133">Transmembrane helix</keyword>
<evidence type="ECO:0000256" key="1">
    <source>
        <dbReference type="SAM" id="Phobius"/>
    </source>
</evidence>
<keyword evidence="1" id="KW-0812">Transmembrane</keyword>
<reference evidence="2" key="2">
    <citation type="journal article" date="2015" name="Fish Shellfish Immunol.">
        <title>Early steps in the European eel (Anguilla anguilla)-Vibrio vulnificus interaction in the gills: Role of the RtxA13 toxin.</title>
        <authorList>
            <person name="Callol A."/>
            <person name="Pajuelo D."/>
            <person name="Ebbesson L."/>
            <person name="Teles M."/>
            <person name="MacKenzie S."/>
            <person name="Amaro C."/>
        </authorList>
    </citation>
    <scope>NUCLEOTIDE SEQUENCE</scope>
</reference>
<sequence>MCPRTVDALRLLFIVAVVVHAICRVVTR</sequence>
<reference evidence="2" key="1">
    <citation type="submission" date="2014-11" db="EMBL/GenBank/DDBJ databases">
        <authorList>
            <person name="Amaro Gonzalez C."/>
        </authorList>
    </citation>
    <scope>NUCLEOTIDE SEQUENCE</scope>
</reference>
<keyword evidence="1" id="KW-0472">Membrane</keyword>
<protein>
    <submittedName>
        <fullName evidence="2">Uncharacterized protein</fullName>
    </submittedName>
</protein>
<dbReference type="EMBL" id="GBXM01027039">
    <property type="protein sequence ID" value="JAH81538.1"/>
    <property type="molecule type" value="Transcribed_RNA"/>
</dbReference>
<proteinExistence type="predicted"/>
<feature type="transmembrane region" description="Helical" evidence="1">
    <location>
        <begin position="6"/>
        <end position="27"/>
    </location>
</feature>
<name>A0A0E9VWA8_ANGAN</name>
<evidence type="ECO:0000313" key="2">
    <source>
        <dbReference type="EMBL" id="JAH81538.1"/>
    </source>
</evidence>
<dbReference type="AlphaFoldDB" id="A0A0E9VWA8"/>